<feature type="region of interest" description="Disordered" evidence="6">
    <location>
        <begin position="794"/>
        <end position="845"/>
    </location>
</feature>
<protein>
    <recommendedName>
        <fullName evidence="7">Xylanolytic transcriptional activator regulatory domain-containing protein</fullName>
    </recommendedName>
</protein>
<accession>A0A8H5I169</accession>
<evidence type="ECO:0000259" key="7">
    <source>
        <dbReference type="SMART" id="SM00906"/>
    </source>
</evidence>
<dbReference type="CDD" id="cd12148">
    <property type="entry name" value="fungal_TF_MHR"/>
    <property type="match status" value="1"/>
</dbReference>
<evidence type="ECO:0000313" key="9">
    <source>
        <dbReference type="Proteomes" id="UP000518752"/>
    </source>
</evidence>
<dbReference type="InterPro" id="IPR050987">
    <property type="entry name" value="AtrR-like"/>
</dbReference>
<dbReference type="GO" id="GO:0005634">
    <property type="term" value="C:nucleus"/>
    <property type="evidence" value="ECO:0007669"/>
    <property type="project" value="UniProtKB-SubCell"/>
</dbReference>
<dbReference type="GO" id="GO:0006351">
    <property type="term" value="P:DNA-templated transcription"/>
    <property type="evidence" value="ECO:0007669"/>
    <property type="project" value="InterPro"/>
</dbReference>
<dbReference type="AlphaFoldDB" id="A0A8H5I169"/>
<evidence type="ECO:0000256" key="4">
    <source>
        <dbReference type="ARBA" id="ARBA00023242"/>
    </source>
</evidence>
<proteinExistence type="predicted"/>
<dbReference type="Pfam" id="PF04082">
    <property type="entry name" value="Fungal_trans"/>
    <property type="match status" value="1"/>
</dbReference>
<feature type="compositionally biased region" description="Polar residues" evidence="6">
    <location>
        <begin position="803"/>
        <end position="823"/>
    </location>
</feature>
<dbReference type="GO" id="GO:0003700">
    <property type="term" value="F:DNA-binding transcription factor activity"/>
    <property type="evidence" value="ECO:0007669"/>
    <property type="project" value="InterPro"/>
</dbReference>
<feature type="domain" description="Xylanolytic transcriptional activator regulatory" evidence="7">
    <location>
        <begin position="382"/>
        <end position="455"/>
    </location>
</feature>
<evidence type="ECO:0000256" key="6">
    <source>
        <dbReference type="SAM" id="MobiDB-lite"/>
    </source>
</evidence>
<comment type="subcellular location">
    <subcellularLocation>
        <location evidence="1">Nucleus</location>
    </subcellularLocation>
</comment>
<keyword evidence="9" id="KW-1185">Reference proteome</keyword>
<evidence type="ECO:0000313" key="8">
    <source>
        <dbReference type="EMBL" id="KAF5393252.1"/>
    </source>
</evidence>
<organism evidence="8 9">
    <name type="scientific">Collybiopsis confluens</name>
    <dbReference type="NCBI Taxonomy" id="2823264"/>
    <lineage>
        <taxon>Eukaryota</taxon>
        <taxon>Fungi</taxon>
        <taxon>Dikarya</taxon>
        <taxon>Basidiomycota</taxon>
        <taxon>Agaricomycotina</taxon>
        <taxon>Agaricomycetes</taxon>
        <taxon>Agaricomycetidae</taxon>
        <taxon>Agaricales</taxon>
        <taxon>Marasmiineae</taxon>
        <taxon>Omphalotaceae</taxon>
        <taxon>Collybiopsis</taxon>
    </lineage>
</organism>
<name>A0A8H5I169_9AGAR</name>
<feature type="region of interest" description="Disordered" evidence="6">
    <location>
        <begin position="683"/>
        <end position="724"/>
    </location>
</feature>
<evidence type="ECO:0000256" key="3">
    <source>
        <dbReference type="ARBA" id="ARBA00023125"/>
    </source>
</evidence>
<gene>
    <name evidence="8" type="ORF">D9757_000764</name>
</gene>
<evidence type="ECO:0000256" key="5">
    <source>
        <dbReference type="SAM" id="Coils"/>
    </source>
</evidence>
<feature type="compositionally biased region" description="Low complexity" evidence="6">
    <location>
        <begin position="150"/>
        <end position="159"/>
    </location>
</feature>
<keyword evidence="2" id="KW-0479">Metal-binding</keyword>
<evidence type="ECO:0000256" key="2">
    <source>
        <dbReference type="ARBA" id="ARBA00022723"/>
    </source>
</evidence>
<dbReference type="EMBL" id="JAACJN010000002">
    <property type="protein sequence ID" value="KAF5393252.1"/>
    <property type="molecule type" value="Genomic_DNA"/>
</dbReference>
<sequence length="845" mass="95801">MSSDEAELDTPIRIGWKKRRLQVRLLGFQSSYSNRNHPHRVHAMLAVSISNLTPFPSTHSLFQPARTVIALTNGAVTVQIVLHLEWNVGIRNQNEDLRAQSLERRLKSMEDMLRKFDVNIDDLNGQQQQQSPSHLIANSSSSITASIPSYSGVPSSISSNPGYPSLSAESQDSDLQTREQSEEDEDFAHVALADHLSKLSLNTVQRRFFGPSSAFMIMKNAHKVKEQTLGFETQPLKRPQYWGIQAWEKQFTDREMPVYIFPDNDLTFSLISIYFAEVNIFLPILHRPTFNQYVSDGLHYRNPHFGATLLLVCAVASRYSKDPRVFAHPGSELSCGWHYYEQVQTIRKSLFEPPTLFELQFYCSGHQLSTIYMLGTSSPSSAWTLVAVGIRFALEMGVHRRQPDSYKWTSLDEQKRRAFWVLVSLDRLLSSFVGRPASVRDEDFDVEPPLECDDEYWEDLDHPERSFRQPSDRPAIISCFKSHLRLVEILAFSLRTLYSSRRSKLLLGLVGEEWDQKILKEIDAALHKWFTSVPEHSKYCPLSAIGIFILNVLSRANSVQSHRPFLQKASEKSFHSLAICTNAARSTSHILDVHVSHGIIALPHILYASYISAMVIMLNLWGTKRAGIRIDHQKEIESASKMMEILRQCDQRWNIAGRFWDMLAELVRDFDVPHHYSPPSHNADHSINLASSGAHRPDSSTSYRGLNAKYQPQPQSTYQSQSYAPGYNQSSITVSADSQLASQLMYGWKSSPENSPAWTNKQSVESLASIDKKTIAYLEQIFGKIENLPEGPAPAPYHDNSQEKYPTSNEGIASYSSQLQPGYNNPMDMAGQNDNLWTSAPHGFE</sequence>
<dbReference type="GO" id="GO:0008270">
    <property type="term" value="F:zinc ion binding"/>
    <property type="evidence" value="ECO:0007669"/>
    <property type="project" value="InterPro"/>
</dbReference>
<dbReference type="OrthoDB" id="4456959at2759"/>
<reference evidence="8 9" key="1">
    <citation type="journal article" date="2020" name="ISME J.">
        <title>Uncovering the hidden diversity of litter-decomposition mechanisms in mushroom-forming fungi.</title>
        <authorList>
            <person name="Floudas D."/>
            <person name="Bentzer J."/>
            <person name="Ahren D."/>
            <person name="Johansson T."/>
            <person name="Persson P."/>
            <person name="Tunlid A."/>
        </authorList>
    </citation>
    <scope>NUCLEOTIDE SEQUENCE [LARGE SCALE GENOMIC DNA]</scope>
    <source>
        <strain evidence="8 9">CBS 406.79</strain>
    </source>
</reference>
<keyword evidence="3" id="KW-0238">DNA-binding</keyword>
<dbReference type="SMART" id="SM00906">
    <property type="entry name" value="Fungal_trans"/>
    <property type="match status" value="1"/>
</dbReference>
<dbReference type="PANTHER" id="PTHR46910">
    <property type="entry name" value="TRANSCRIPTION FACTOR PDR1"/>
    <property type="match status" value="1"/>
</dbReference>
<dbReference type="Proteomes" id="UP000518752">
    <property type="component" value="Unassembled WGS sequence"/>
</dbReference>
<feature type="coiled-coil region" evidence="5">
    <location>
        <begin position="92"/>
        <end position="126"/>
    </location>
</feature>
<keyword evidence="5" id="KW-0175">Coiled coil</keyword>
<evidence type="ECO:0000256" key="1">
    <source>
        <dbReference type="ARBA" id="ARBA00004123"/>
    </source>
</evidence>
<dbReference type="GO" id="GO:0003677">
    <property type="term" value="F:DNA binding"/>
    <property type="evidence" value="ECO:0007669"/>
    <property type="project" value="UniProtKB-KW"/>
</dbReference>
<comment type="caution">
    <text evidence="8">The sequence shown here is derived from an EMBL/GenBank/DDBJ whole genome shotgun (WGS) entry which is preliminary data.</text>
</comment>
<feature type="compositionally biased region" description="Low complexity" evidence="6">
    <location>
        <begin position="710"/>
        <end position="724"/>
    </location>
</feature>
<dbReference type="PANTHER" id="PTHR46910:SF3">
    <property type="entry name" value="HALOTOLERANCE PROTEIN 9-RELATED"/>
    <property type="match status" value="1"/>
</dbReference>
<feature type="region of interest" description="Disordered" evidence="6">
    <location>
        <begin position="150"/>
        <end position="184"/>
    </location>
</feature>
<keyword evidence="4" id="KW-0539">Nucleus</keyword>
<dbReference type="InterPro" id="IPR007219">
    <property type="entry name" value="XnlR_reg_dom"/>
</dbReference>